<feature type="chain" id="PRO_5020930156" evidence="1">
    <location>
        <begin position="20"/>
        <end position="80"/>
    </location>
</feature>
<feature type="signal peptide" evidence="1">
    <location>
        <begin position="1"/>
        <end position="19"/>
    </location>
</feature>
<sequence>MRVSLVILLSVLIFALCQADQSLIDQGQIQNPLLQLGGKGISGINNGEKSGFEASHGGIEGAKNAGDGLFGGADSLLGDH</sequence>
<dbReference type="Proteomes" id="UP000298663">
    <property type="component" value="Unassembled WGS sequence"/>
</dbReference>
<proteinExistence type="predicted"/>
<protein>
    <submittedName>
        <fullName evidence="2">Uncharacterized protein</fullName>
    </submittedName>
</protein>
<dbReference type="EMBL" id="AZBU02000007">
    <property type="protein sequence ID" value="TKR69105.1"/>
    <property type="molecule type" value="Genomic_DNA"/>
</dbReference>
<comment type="caution">
    <text evidence="2">The sequence shown here is derived from an EMBL/GenBank/DDBJ whole genome shotgun (WGS) entry which is preliminary data.</text>
</comment>
<accession>A0A4V5ZZV7</accession>
<keyword evidence="3" id="KW-1185">Reference proteome</keyword>
<evidence type="ECO:0000256" key="1">
    <source>
        <dbReference type="SAM" id="SignalP"/>
    </source>
</evidence>
<dbReference type="AlphaFoldDB" id="A0A4V5ZZV7"/>
<reference evidence="2 3" key="1">
    <citation type="journal article" date="2015" name="Genome Biol.">
        <title>Comparative genomics of Steinernema reveals deeply conserved gene regulatory networks.</title>
        <authorList>
            <person name="Dillman A.R."/>
            <person name="Macchietto M."/>
            <person name="Porter C.F."/>
            <person name="Rogers A."/>
            <person name="Williams B."/>
            <person name="Antoshechkin I."/>
            <person name="Lee M.M."/>
            <person name="Goodwin Z."/>
            <person name="Lu X."/>
            <person name="Lewis E.E."/>
            <person name="Goodrich-Blair H."/>
            <person name="Stock S.P."/>
            <person name="Adams B.J."/>
            <person name="Sternberg P.W."/>
            <person name="Mortazavi A."/>
        </authorList>
    </citation>
    <scope>NUCLEOTIDE SEQUENCE [LARGE SCALE GENOMIC DNA]</scope>
    <source>
        <strain evidence="2 3">ALL</strain>
    </source>
</reference>
<keyword evidence="1" id="KW-0732">Signal</keyword>
<reference evidence="2 3" key="2">
    <citation type="journal article" date="2019" name="G3 (Bethesda)">
        <title>Hybrid Assembly of the Genome of the Entomopathogenic Nematode Steinernema carpocapsae Identifies the X-Chromosome.</title>
        <authorList>
            <person name="Serra L."/>
            <person name="Macchietto M."/>
            <person name="Macias-Munoz A."/>
            <person name="McGill C.J."/>
            <person name="Rodriguez I.M."/>
            <person name="Rodriguez B."/>
            <person name="Murad R."/>
            <person name="Mortazavi A."/>
        </authorList>
    </citation>
    <scope>NUCLEOTIDE SEQUENCE [LARGE SCALE GENOMIC DNA]</scope>
    <source>
        <strain evidence="2 3">ALL</strain>
    </source>
</reference>
<name>A0A4V5ZZV7_STECR</name>
<gene>
    <name evidence="2" type="ORF">L596_021302</name>
</gene>
<organism evidence="2 3">
    <name type="scientific">Steinernema carpocapsae</name>
    <name type="common">Entomopathogenic nematode</name>
    <dbReference type="NCBI Taxonomy" id="34508"/>
    <lineage>
        <taxon>Eukaryota</taxon>
        <taxon>Metazoa</taxon>
        <taxon>Ecdysozoa</taxon>
        <taxon>Nematoda</taxon>
        <taxon>Chromadorea</taxon>
        <taxon>Rhabditida</taxon>
        <taxon>Tylenchina</taxon>
        <taxon>Panagrolaimomorpha</taxon>
        <taxon>Strongyloidoidea</taxon>
        <taxon>Steinernematidae</taxon>
        <taxon>Steinernema</taxon>
    </lineage>
</organism>
<evidence type="ECO:0000313" key="2">
    <source>
        <dbReference type="EMBL" id="TKR69105.1"/>
    </source>
</evidence>
<evidence type="ECO:0000313" key="3">
    <source>
        <dbReference type="Proteomes" id="UP000298663"/>
    </source>
</evidence>